<evidence type="ECO:0000256" key="1">
    <source>
        <dbReference type="ARBA" id="ARBA00004651"/>
    </source>
</evidence>
<feature type="transmembrane region" description="Helical" evidence="12">
    <location>
        <begin position="459"/>
        <end position="479"/>
    </location>
</feature>
<comment type="subcellular location">
    <subcellularLocation>
        <location evidence="10">Cell inner membrane</location>
        <topology evidence="10">Multi-pass membrane protein</topology>
    </subcellularLocation>
    <subcellularLocation>
        <location evidence="1">Cell membrane</location>
        <topology evidence="1">Multi-pass membrane protein</topology>
    </subcellularLocation>
</comment>
<feature type="transmembrane region" description="Helical" evidence="12">
    <location>
        <begin position="236"/>
        <end position="259"/>
    </location>
</feature>
<evidence type="ECO:0000256" key="11">
    <source>
        <dbReference type="PIRSR" id="PIRSR006247-1"/>
    </source>
</evidence>
<feature type="transmembrane region" description="Helical" evidence="12">
    <location>
        <begin position="329"/>
        <end position="348"/>
    </location>
</feature>
<proteinExistence type="inferred from homology"/>
<evidence type="ECO:0000256" key="4">
    <source>
        <dbReference type="ARBA" id="ARBA00022538"/>
    </source>
</evidence>
<dbReference type="PANTHER" id="PTHR32024">
    <property type="entry name" value="TRK SYSTEM POTASSIUM UPTAKE PROTEIN TRKG-RELATED"/>
    <property type="match status" value="1"/>
</dbReference>
<gene>
    <name evidence="13" type="ORF">SAMN04487963_1972</name>
</gene>
<feature type="transmembrane region" description="Helical" evidence="12">
    <location>
        <begin position="37"/>
        <end position="58"/>
    </location>
</feature>
<keyword evidence="6 10" id="KW-0630">Potassium</keyword>
<dbReference type="STRING" id="488535.SAMN04487963_1972"/>
<dbReference type="GO" id="GO:0046872">
    <property type="term" value="F:metal ion binding"/>
    <property type="evidence" value="ECO:0007669"/>
    <property type="project" value="UniProtKB-KW"/>
</dbReference>
<feature type="binding site" evidence="11">
    <location>
        <position position="435"/>
    </location>
    <ligand>
        <name>K(+)</name>
        <dbReference type="ChEBI" id="CHEBI:29103"/>
    </ligand>
</feature>
<feature type="binding site" evidence="11">
    <location>
        <position position="112"/>
    </location>
    <ligand>
        <name>K(+)</name>
        <dbReference type="ChEBI" id="CHEBI:29103"/>
    </ligand>
</feature>
<evidence type="ECO:0000256" key="10">
    <source>
        <dbReference type="PIRNR" id="PIRNR006247"/>
    </source>
</evidence>
<dbReference type="PIRSF" id="PIRSF006247">
    <property type="entry name" value="TrkH"/>
    <property type="match status" value="1"/>
</dbReference>
<keyword evidence="7 12" id="KW-1133">Transmembrane helix</keyword>
<feature type="transmembrane region" description="Helical" evidence="12">
    <location>
        <begin position="179"/>
        <end position="201"/>
    </location>
</feature>
<dbReference type="Proteomes" id="UP000198519">
    <property type="component" value="Unassembled WGS sequence"/>
</dbReference>
<dbReference type="Pfam" id="PF02386">
    <property type="entry name" value="TrkH"/>
    <property type="match status" value="1"/>
</dbReference>
<evidence type="ECO:0000313" key="13">
    <source>
        <dbReference type="EMBL" id="SFM26190.1"/>
    </source>
</evidence>
<evidence type="ECO:0000256" key="7">
    <source>
        <dbReference type="ARBA" id="ARBA00022989"/>
    </source>
</evidence>
<dbReference type="EMBL" id="FOUE01000002">
    <property type="protein sequence ID" value="SFM26190.1"/>
    <property type="molecule type" value="Genomic_DNA"/>
</dbReference>
<keyword evidence="10" id="KW-0997">Cell inner membrane</keyword>
<organism evidence="13 14">
    <name type="scientific">Marinobacter zhejiangensis</name>
    <dbReference type="NCBI Taxonomy" id="488535"/>
    <lineage>
        <taxon>Bacteria</taxon>
        <taxon>Pseudomonadati</taxon>
        <taxon>Pseudomonadota</taxon>
        <taxon>Gammaproteobacteria</taxon>
        <taxon>Pseudomonadales</taxon>
        <taxon>Marinobacteraceae</taxon>
        <taxon>Marinobacter</taxon>
    </lineage>
</organism>
<dbReference type="InterPro" id="IPR003445">
    <property type="entry name" value="Cat_transpt"/>
</dbReference>
<evidence type="ECO:0000256" key="12">
    <source>
        <dbReference type="SAM" id="Phobius"/>
    </source>
</evidence>
<dbReference type="GO" id="GO:0005886">
    <property type="term" value="C:plasma membrane"/>
    <property type="evidence" value="ECO:0007669"/>
    <property type="project" value="UniProtKB-SubCell"/>
</dbReference>
<comment type="similarity">
    <text evidence="10">Belongs to the TrkH potassium transport family.</text>
</comment>
<feature type="transmembrane region" description="Helical" evidence="12">
    <location>
        <begin position="12"/>
        <end position="31"/>
    </location>
</feature>
<evidence type="ECO:0000256" key="3">
    <source>
        <dbReference type="ARBA" id="ARBA00022475"/>
    </source>
</evidence>
<accession>A0A1I4PEU6</accession>
<keyword evidence="11" id="KW-0479">Metal-binding</keyword>
<feature type="binding site" evidence="11">
    <location>
        <position position="318"/>
    </location>
    <ligand>
        <name>K(+)</name>
        <dbReference type="ChEBI" id="CHEBI:29103"/>
    </ligand>
</feature>
<protein>
    <recommendedName>
        <fullName evidence="10">Trk system potassium uptake protein</fullName>
    </recommendedName>
</protein>
<comment type="function">
    <text evidence="10">Low-affinity potassium transport system. Interacts with Trk system potassium uptake protein TrkA.</text>
</comment>
<feature type="transmembrane region" description="Helical" evidence="12">
    <location>
        <begin position="70"/>
        <end position="91"/>
    </location>
</feature>
<feature type="binding site" evidence="11">
    <location>
        <position position="219"/>
    </location>
    <ligand>
        <name>K(+)</name>
        <dbReference type="ChEBI" id="CHEBI:29103"/>
    </ligand>
</feature>
<evidence type="ECO:0000256" key="8">
    <source>
        <dbReference type="ARBA" id="ARBA00023065"/>
    </source>
</evidence>
<feature type="binding site" evidence="11">
    <location>
        <position position="436"/>
    </location>
    <ligand>
        <name>K(+)</name>
        <dbReference type="ChEBI" id="CHEBI:29103"/>
    </ligand>
</feature>
<dbReference type="InterPro" id="IPR004772">
    <property type="entry name" value="TrkH"/>
</dbReference>
<feature type="transmembrane region" description="Helical" evidence="12">
    <location>
        <begin position="271"/>
        <end position="291"/>
    </location>
</feature>
<evidence type="ECO:0000256" key="9">
    <source>
        <dbReference type="ARBA" id="ARBA00023136"/>
    </source>
</evidence>
<feature type="binding site" evidence="11">
    <location>
        <position position="319"/>
    </location>
    <ligand>
        <name>K(+)</name>
        <dbReference type="ChEBI" id="CHEBI:29103"/>
    </ligand>
</feature>
<feature type="transmembrane region" description="Helical" evidence="12">
    <location>
        <begin position="133"/>
        <end position="153"/>
    </location>
</feature>
<keyword evidence="5 12" id="KW-0812">Transmembrane</keyword>
<keyword evidence="4 10" id="KW-0633">Potassium transport</keyword>
<keyword evidence="3 10" id="KW-1003">Cell membrane</keyword>
<evidence type="ECO:0000256" key="2">
    <source>
        <dbReference type="ARBA" id="ARBA00022448"/>
    </source>
</evidence>
<reference evidence="14" key="1">
    <citation type="submission" date="2016-10" db="EMBL/GenBank/DDBJ databases">
        <authorList>
            <person name="Varghese N."/>
            <person name="Submissions S."/>
        </authorList>
    </citation>
    <scope>NUCLEOTIDE SEQUENCE [LARGE SCALE GENOMIC DNA]</scope>
    <source>
        <strain evidence="14">CGMCC 1.7061</strain>
    </source>
</reference>
<name>A0A1I4PEU6_9GAMM</name>
<keyword evidence="14" id="KW-1185">Reference proteome</keyword>
<keyword evidence="8 10" id="KW-0406">Ion transport</keyword>
<dbReference type="AlphaFoldDB" id="A0A1I4PEU6"/>
<dbReference type="GO" id="GO:0015379">
    <property type="term" value="F:potassium:chloride symporter activity"/>
    <property type="evidence" value="ECO:0007669"/>
    <property type="project" value="InterPro"/>
</dbReference>
<dbReference type="PANTHER" id="PTHR32024:SF3">
    <property type="entry name" value="TRK SYSTEM POTASSIUM UPTAKE PROTEIN"/>
    <property type="match status" value="1"/>
</dbReference>
<keyword evidence="9 10" id="KW-0472">Membrane</keyword>
<dbReference type="RefSeq" id="WP_175481881.1">
    <property type="nucleotide sequence ID" value="NZ_FOUE01000002.1"/>
</dbReference>
<evidence type="ECO:0000256" key="5">
    <source>
        <dbReference type="ARBA" id="ARBA00022692"/>
    </source>
</evidence>
<evidence type="ECO:0000256" key="6">
    <source>
        <dbReference type="ARBA" id="ARBA00022958"/>
    </source>
</evidence>
<feature type="transmembrane region" description="Helical" evidence="12">
    <location>
        <begin position="393"/>
        <end position="416"/>
    </location>
</feature>
<sequence>MSITPIIQILGFLLILLSLMMTLPVNLLAFGGGAQDWWAFVQSALACLTVGLICFLMTPRKRRGLKQREMFLLTVSAWIVIPLFSSLPLLLSDLDLTITDAFFESISGITTTGSTVLVGLDYLPADILLWRSIVQWMGGIGIIGMAVAVLPFLRIGGMRLFATESSEWTEKAVPRTNRLALGLVVSYLVLTLACIVVYWVLGMDLFNAINHALTTVSTGGFSTSDSSMGQFQNLPILAASTCFMILGSVPFFLFVRLLNGDSRPLLIDRQVRFFVQFLLVVALIICSYRLLTNDQAAIAGFVETFIKTLFNVTSVVTTTGFASEDYTRWGALAVVLFFFLTFVGGCSGSTSGGMKIFRFQLSILMLREQMRRLLHPNIVMARYYNGRVIGDEIVTSAVAFSFLFLTTLAVVAAVLATLGLDLVTSLTGAATALANVGPGLGEEIGPAGNFAALPDAAKWVLMMAMLLGRLELLSVFVLFSRHFWRS</sequence>
<feature type="binding site" evidence="11">
    <location>
        <position position="111"/>
    </location>
    <ligand>
        <name>K(+)</name>
        <dbReference type="ChEBI" id="CHEBI:29103"/>
    </ligand>
</feature>
<evidence type="ECO:0000313" key="14">
    <source>
        <dbReference type="Proteomes" id="UP000198519"/>
    </source>
</evidence>
<keyword evidence="2 10" id="KW-0813">Transport</keyword>